<organism evidence="2 3">
    <name type="scientific">Pedobacter steynii</name>
    <dbReference type="NCBI Taxonomy" id="430522"/>
    <lineage>
        <taxon>Bacteria</taxon>
        <taxon>Pseudomonadati</taxon>
        <taxon>Bacteroidota</taxon>
        <taxon>Sphingobacteriia</taxon>
        <taxon>Sphingobacteriales</taxon>
        <taxon>Sphingobacteriaceae</taxon>
        <taxon>Pedobacter</taxon>
    </lineage>
</organism>
<name>A0A1G9KS11_9SPHI</name>
<evidence type="ECO:0000256" key="1">
    <source>
        <dbReference type="SAM" id="Phobius"/>
    </source>
</evidence>
<feature type="transmembrane region" description="Helical" evidence="1">
    <location>
        <begin position="39"/>
        <end position="63"/>
    </location>
</feature>
<keyword evidence="3" id="KW-1185">Reference proteome</keyword>
<dbReference type="EMBL" id="FNGY01000001">
    <property type="protein sequence ID" value="SDL52416.1"/>
    <property type="molecule type" value="Genomic_DNA"/>
</dbReference>
<feature type="transmembrane region" description="Helical" evidence="1">
    <location>
        <begin position="12"/>
        <end position="33"/>
    </location>
</feature>
<accession>A0A1G9KS11</accession>
<dbReference type="AlphaFoldDB" id="A0A1G9KS11"/>
<evidence type="ECO:0000313" key="3">
    <source>
        <dbReference type="Proteomes" id="UP000183200"/>
    </source>
</evidence>
<dbReference type="RefSeq" id="WP_074604666.1">
    <property type="nucleotide sequence ID" value="NZ_FNGY01000001.1"/>
</dbReference>
<protein>
    <recommendedName>
        <fullName evidence="4">PH domain-containing protein</fullName>
    </recommendedName>
</protein>
<evidence type="ECO:0000313" key="2">
    <source>
        <dbReference type="EMBL" id="SDL52416.1"/>
    </source>
</evidence>
<keyword evidence="1" id="KW-0472">Membrane</keyword>
<reference evidence="3" key="1">
    <citation type="submission" date="2016-10" db="EMBL/GenBank/DDBJ databases">
        <authorList>
            <person name="Varghese N."/>
            <person name="Submissions S."/>
        </authorList>
    </citation>
    <scope>NUCLEOTIDE SEQUENCE [LARGE SCALE GENOMIC DNA]</scope>
    <source>
        <strain evidence="3">DSM 19110</strain>
    </source>
</reference>
<evidence type="ECO:0008006" key="4">
    <source>
        <dbReference type="Google" id="ProtNLM"/>
    </source>
</evidence>
<proteinExistence type="predicted"/>
<sequence>MIKTKISGSSAVGGQLFIVFSLLPFLIFFSYLILDVLTFTSLGIFALILAIASFIFLCAFSYYDVYSVGNELVFKNLLFRAKKSKSQVKEVERWLSRTSFYVSFNDGSTFYFRSSIFDGFNDADEVIKALKDKIMTKDE</sequence>
<keyword evidence="1" id="KW-1133">Transmembrane helix</keyword>
<keyword evidence="1" id="KW-0812">Transmembrane</keyword>
<dbReference type="Proteomes" id="UP000183200">
    <property type="component" value="Unassembled WGS sequence"/>
</dbReference>
<gene>
    <name evidence="2" type="ORF">SAMN05421820_101659</name>
</gene>